<evidence type="ECO:0000313" key="2">
    <source>
        <dbReference type="EMBL" id="NMO13512.1"/>
    </source>
</evidence>
<reference evidence="2 3" key="1">
    <citation type="submission" date="2020-04" db="EMBL/GenBank/DDBJ databases">
        <title>Draft genome of Pyxidicoccus fallax type strain.</title>
        <authorList>
            <person name="Whitworth D.E."/>
        </authorList>
    </citation>
    <scope>NUCLEOTIDE SEQUENCE [LARGE SCALE GENOMIC DNA]</scope>
    <source>
        <strain evidence="2 3">DSM 14698</strain>
    </source>
</reference>
<sequence>MTTEDGEDPGLPRAPVARGGWWVWLALGCMWTGCGPSRTLNAVGSRQAQAPTRNAASAPDDSRELGEFLLLRKDGERIEGRDGSLSAARLTGSTADGKQLDVLREDIKTLYRKEGSRAGTLALAGAGTGLLVSGLIVLRVHVDNSDVFRDDRATAVSAAVIGGGTLLGALIGLAVGAGENDWRVEPLVSADQEYSVQLTLPL</sequence>
<organism evidence="2 3">
    <name type="scientific">Pyxidicoccus fallax</name>
    <dbReference type="NCBI Taxonomy" id="394095"/>
    <lineage>
        <taxon>Bacteria</taxon>
        <taxon>Pseudomonadati</taxon>
        <taxon>Myxococcota</taxon>
        <taxon>Myxococcia</taxon>
        <taxon>Myxococcales</taxon>
        <taxon>Cystobacterineae</taxon>
        <taxon>Myxococcaceae</taxon>
        <taxon>Pyxidicoccus</taxon>
    </lineage>
</organism>
<keyword evidence="1" id="KW-0812">Transmembrane</keyword>
<feature type="transmembrane region" description="Helical" evidence="1">
    <location>
        <begin position="121"/>
        <end position="142"/>
    </location>
</feature>
<keyword evidence="1" id="KW-1133">Transmembrane helix</keyword>
<dbReference type="AlphaFoldDB" id="A0A848L5G0"/>
<keyword evidence="3" id="KW-1185">Reference proteome</keyword>
<evidence type="ECO:0000313" key="3">
    <source>
        <dbReference type="Proteomes" id="UP000518300"/>
    </source>
</evidence>
<protein>
    <submittedName>
        <fullName evidence="2">Uncharacterized protein</fullName>
    </submittedName>
</protein>
<proteinExistence type="predicted"/>
<feature type="transmembrane region" description="Helical" evidence="1">
    <location>
        <begin position="154"/>
        <end position="175"/>
    </location>
</feature>
<dbReference type="EMBL" id="JABBJJ010000004">
    <property type="protein sequence ID" value="NMO13512.1"/>
    <property type="molecule type" value="Genomic_DNA"/>
</dbReference>
<comment type="caution">
    <text evidence="2">The sequence shown here is derived from an EMBL/GenBank/DDBJ whole genome shotgun (WGS) entry which is preliminary data.</text>
</comment>
<accession>A0A848L5G0</accession>
<name>A0A848L5G0_9BACT</name>
<dbReference type="Proteomes" id="UP000518300">
    <property type="component" value="Unassembled WGS sequence"/>
</dbReference>
<gene>
    <name evidence="2" type="ORF">HG543_01365</name>
</gene>
<dbReference type="RefSeq" id="WP_169342793.1">
    <property type="nucleotide sequence ID" value="NZ_JABBJJ010000004.1"/>
</dbReference>
<keyword evidence="1" id="KW-0472">Membrane</keyword>
<evidence type="ECO:0000256" key="1">
    <source>
        <dbReference type="SAM" id="Phobius"/>
    </source>
</evidence>